<gene>
    <name evidence="11" type="ORF">ACFQ4G_06235</name>
</gene>
<evidence type="ECO:0000259" key="10">
    <source>
        <dbReference type="PROSITE" id="PS51760"/>
    </source>
</evidence>
<keyword evidence="6 9" id="KW-0119">Carbohydrate metabolism</keyword>
<evidence type="ECO:0000256" key="9">
    <source>
        <dbReference type="RuleBase" id="RU361174"/>
    </source>
</evidence>
<dbReference type="SMART" id="SM00633">
    <property type="entry name" value="Glyco_10"/>
    <property type="match status" value="1"/>
</dbReference>
<keyword evidence="3" id="KW-0858">Xylan degradation</keyword>
<dbReference type="SUPFAM" id="SSF51445">
    <property type="entry name" value="(Trans)glycosidases"/>
    <property type="match status" value="1"/>
</dbReference>
<evidence type="ECO:0000256" key="3">
    <source>
        <dbReference type="ARBA" id="ARBA00022651"/>
    </source>
</evidence>
<name>A0ABW3WY55_9HYPH</name>
<evidence type="ECO:0000256" key="8">
    <source>
        <dbReference type="ARBA" id="ARBA00023326"/>
    </source>
</evidence>
<dbReference type="Pfam" id="PF00331">
    <property type="entry name" value="Glyco_hydro_10"/>
    <property type="match status" value="1"/>
</dbReference>
<keyword evidence="4" id="KW-0732">Signal</keyword>
<accession>A0ABW3WY55</accession>
<sequence length="367" mass="39878">MMKTSSNRRAILKGAMGGILGMGTPLAGILGSALDGLPAMAAAPRKIPFGAAVRGGALTADAAYGAALAERCRLLVPEGGLKWAVLRPNRETFDFGEADQIAAFARRNGLGLRGHTLAWYGAMPAWAEAITSRVEAEWMLTSHIETVVSRYRGFIGSWDVVNEPMPDKPASPQDLRHFVWSKTLGADYIPIAFKAAHAADPAAQLVLNEYDVEFVGQRFAMRRAGILAIARSLLDRGIPIHAIGLQGHLFADRAIDRDGLQSFLREIKAMKLDVLVTELDVIDFGLPTDFATRDALIAKKATDFLQAVDEVTPPSAVLTWGITDRYTWVPIYFTRPDGTANRPLPLDSDLRPKPLMSVIERFTGNAS</sequence>
<keyword evidence="5 9" id="KW-0378">Hydrolase</keyword>
<organism evidence="11 12">
    <name type="scientific">Methylobacterium marchantiae</name>
    <dbReference type="NCBI Taxonomy" id="600331"/>
    <lineage>
        <taxon>Bacteria</taxon>
        <taxon>Pseudomonadati</taxon>
        <taxon>Pseudomonadota</taxon>
        <taxon>Alphaproteobacteria</taxon>
        <taxon>Hyphomicrobiales</taxon>
        <taxon>Methylobacteriaceae</taxon>
        <taxon>Methylobacterium</taxon>
    </lineage>
</organism>
<dbReference type="EMBL" id="JBHTND010000006">
    <property type="protein sequence ID" value="MFD1301183.1"/>
    <property type="molecule type" value="Genomic_DNA"/>
</dbReference>
<comment type="catalytic activity">
    <reaction evidence="1 9">
        <text>Endohydrolysis of (1-&gt;4)-beta-D-xylosidic linkages in xylans.</text>
        <dbReference type="EC" id="3.2.1.8"/>
    </reaction>
</comment>
<evidence type="ECO:0000256" key="5">
    <source>
        <dbReference type="ARBA" id="ARBA00022801"/>
    </source>
</evidence>
<evidence type="ECO:0000256" key="2">
    <source>
        <dbReference type="ARBA" id="ARBA00007495"/>
    </source>
</evidence>
<dbReference type="PROSITE" id="PS51760">
    <property type="entry name" value="GH10_2"/>
    <property type="match status" value="1"/>
</dbReference>
<protein>
    <recommendedName>
        <fullName evidence="9">Beta-xylanase</fullName>
        <ecNumber evidence="9">3.2.1.8</ecNumber>
    </recommendedName>
</protein>
<dbReference type="PRINTS" id="PR00134">
    <property type="entry name" value="GLHYDRLASE10"/>
</dbReference>
<evidence type="ECO:0000313" key="12">
    <source>
        <dbReference type="Proteomes" id="UP001597176"/>
    </source>
</evidence>
<evidence type="ECO:0000313" key="11">
    <source>
        <dbReference type="EMBL" id="MFD1301183.1"/>
    </source>
</evidence>
<dbReference type="PROSITE" id="PS51318">
    <property type="entry name" value="TAT"/>
    <property type="match status" value="1"/>
</dbReference>
<keyword evidence="7 9" id="KW-0326">Glycosidase</keyword>
<dbReference type="RefSeq" id="WP_238208468.1">
    <property type="nucleotide sequence ID" value="NZ_JBHTND010000006.1"/>
</dbReference>
<comment type="caution">
    <text evidence="11">The sequence shown here is derived from an EMBL/GenBank/DDBJ whole genome shotgun (WGS) entry which is preliminary data.</text>
</comment>
<dbReference type="InterPro" id="IPR017853">
    <property type="entry name" value="GH"/>
</dbReference>
<keyword evidence="12" id="KW-1185">Reference proteome</keyword>
<dbReference type="Gene3D" id="3.20.20.80">
    <property type="entry name" value="Glycosidases"/>
    <property type="match status" value="1"/>
</dbReference>
<dbReference type="InterPro" id="IPR044846">
    <property type="entry name" value="GH10"/>
</dbReference>
<dbReference type="PANTHER" id="PTHR31490">
    <property type="entry name" value="GLYCOSYL HYDROLASE"/>
    <property type="match status" value="1"/>
</dbReference>
<feature type="domain" description="GH10" evidence="10">
    <location>
        <begin position="34"/>
        <end position="362"/>
    </location>
</feature>
<reference evidence="12" key="1">
    <citation type="journal article" date="2019" name="Int. J. Syst. Evol. Microbiol.">
        <title>The Global Catalogue of Microorganisms (GCM) 10K type strain sequencing project: providing services to taxonomists for standard genome sequencing and annotation.</title>
        <authorList>
            <consortium name="The Broad Institute Genomics Platform"/>
            <consortium name="The Broad Institute Genome Sequencing Center for Infectious Disease"/>
            <person name="Wu L."/>
            <person name="Ma J."/>
        </authorList>
    </citation>
    <scope>NUCLEOTIDE SEQUENCE [LARGE SCALE GENOMIC DNA]</scope>
    <source>
        <strain evidence="12">CCUG 56108</strain>
    </source>
</reference>
<evidence type="ECO:0000256" key="4">
    <source>
        <dbReference type="ARBA" id="ARBA00022729"/>
    </source>
</evidence>
<dbReference type="InterPro" id="IPR001000">
    <property type="entry name" value="GH10_dom"/>
</dbReference>
<dbReference type="InterPro" id="IPR006311">
    <property type="entry name" value="TAT_signal"/>
</dbReference>
<evidence type="ECO:0000256" key="1">
    <source>
        <dbReference type="ARBA" id="ARBA00000681"/>
    </source>
</evidence>
<proteinExistence type="inferred from homology"/>
<dbReference type="EC" id="3.2.1.8" evidence="9"/>
<keyword evidence="8 9" id="KW-0624">Polysaccharide degradation</keyword>
<dbReference type="Proteomes" id="UP001597176">
    <property type="component" value="Unassembled WGS sequence"/>
</dbReference>
<evidence type="ECO:0000256" key="7">
    <source>
        <dbReference type="ARBA" id="ARBA00023295"/>
    </source>
</evidence>
<dbReference type="PANTHER" id="PTHR31490:SF88">
    <property type="entry name" value="BETA-XYLANASE"/>
    <property type="match status" value="1"/>
</dbReference>
<evidence type="ECO:0000256" key="6">
    <source>
        <dbReference type="ARBA" id="ARBA00023277"/>
    </source>
</evidence>
<comment type="similarity">
    <text evidence="2 9">Belongs to the glycosyl hydrolase 10 (cellulase F) family.</text>
</comment>